<evidence type="ECO:0000313" key="3">
    <source>
        <dbReference type="Proteomes" id="UP000005039"/>
    </source>
</evidence>
<feature type="transmembrane region" description="Helical" evidence="1">
    <location>
        <begin position="127"/>
        <end position="149"/>
    </location>
</feature>
<gene>
    <name evidence="2" type="ORF">HMPREF9970_2968</name>
</gene>
<name>I0RAI4_9FIRM</name>
<dbReference type="PANTHER" id="PTHR37814:SF1">
    <property type="entry name" value="MEMBRANE PROTEIN"/>
    <property type="match status" value="1"/>
</dbReference>
<reference evidence="2 3" key="1">
    <citation type="submission" date="2012-03" db="EMBL/GenBank/DDBJ databases">
        <authorList>
            <person name="Durkin A.S."/>
            <person name="McCorrison J."/>
            <person name="Torralba M."/>
            <person name="Gillis M."/>
            <person name="Methe B."/>
            <person name="Sutton G."/>
            <person name="Nelson K.E."/>
        </authorList>
    </citation>
    <scope>NUCLEOTIDE SEQUENCE [LARGE SCALE GENOMIC DNA]</scope>
    <source>
        <strain evidence="2 3">F0468</strain>
    </source>
</reference>
<dbReference type="OrthoDB" id="4005at2"/>
<dbReference type="Proteomes" id="UP000005039">
    <property type="component" value="Unassembled WGS sequence"/>
</dbReference>
<comment type="caution">
    <text evidence="2">The sequence shown here is derived from an EMBL/GenBank/DDBJ whole genome shotgun (WGS) entry which is preliminary data.</text>
</comment>
<feature type="transmembrane region" description="Helical" evidence="1">
    <location>
        <begin position="12"/>
        <end position="31"/>
    </location>
</feature>
<dbReference type="EMBL" id="AJGH01000029">
    <property type="protein sequence ID" value="EIC96692.1"/>
    <property type="molecule type" value="Genomic_DNA"/>
</dbReference>
<keyword evidence="3" id="KW-1185">Reference proteome</keyword>
<organism evidence="2 3">
    <name type="scientific">Lachnoanaerobaculum saburreum F0468</name>
    <dbReference type="NCBI Taxonomy" id="1095750"/>
    <lineage>
        <taxon>Bacteria</taxon>
        <taxon>Bacillati</taxon>
        <taxon>Bacillota</taxon>
        <taxon>Clostridia</taxon>
        <taxon>Lachnospirales</taxon>
        <taxon>Lachnospiraceae</taxon>
        <taxon>Lachnoanaerobaculum</taxon>
    </lineage>
</organism>
<keyword evidence="1" id="KW-0472">Membrane</keyword>
<feature type="transmembrane region" description="Helical" evidence="1">
    <location>
        <begin position="94"/>
        <end position="115"/>
    </location>
</feature>
<dbReference type="PANTHER" id="PTHR37814">
    <property type="entry name" value="CONSERVED MEMBRANE PROTEIN"/>
    <property type="match status" value="1"/>
</dbReference>
<dbReference type="PATRIC" id="fig|1095750.3.peg.594"/>
<keyword evidence="1" id="KW-1133">Transmembrane helix</keyword>
<sequence length="380" mass="40768">MDKDNLGKSGLATMFSVAAVWFGTHVGGGFATGNQTVQYFVKFGYTALFMPAIIIILLGWCYYNGAVMAKNHKAFRYDELAHHLYAPFSTAGKLFFDIAFFVLVVVGAGIAIAGGGKLFASLWGLNFYLGCIITGAIFFILTIFGAGLVRKASTVITVMILVCLIALLIPGLSLGSQGLKEVISTKHVEGSVFSAIWNGLLYAGFQSLVVASIISTSQLLDTTKKCRGFAIIGTIINGLMTALCAIMILGNFAALSQLDDGMSLPIFNIAKFLNRPVLLYAYSLILFSAFVSTGVGVVFGLVTRFEKVGLQSLSLEQRRIIISLVSIVLATLLSFAGLTKLIAVGYGWIGRVCVFLLVIPLAIVAPIKNAKFKKEHPEVE</sequence>
<evidence type="ECO:0000256" key="1">
    <source>
        <dbReference type="SAM" id="Phobius"/>
    </source>
</evidence>
<evidence type="ECO:0008006" key="4">
    <source>
        <dbReference type="Google" id="ProtNLM"/>
    </source>
</evidence>
<dbReference type="eggNOG" id="COG3949">
    <property type="taxonomic scope" value="Bacteria"/>
</dbReference>
<feature type="transmembrane region" description="Helical" evidence="1">
    <location>
        <begin position="195"/>
        <end position="216"/>
    </location>
</feature>
<accession>I0RAI4</accession>
<feature type="transmembrane region" description="Helical" evidence="1">
    <location>
        <begin position="320"/>
        <end position="342"/>
    </location>
</feature>
<feature type="transmembrane region" description="Helical" evidence="1">
    <location>
        <begin position="277"/>
        <end position="299"/>
    </location>
</feature>
<dbReference type="InterPro" id="IPR038728">
    <property type="entry name" value="YkvI-like"/>
</dbReference>
<dbReference type="AlphaFoldDB" id="I0RAI4"/>
<dbReference type="RefSeq" id="WP_008753211.1">
    <property type="nucleotide sequence ID" value="NZ_AJGH01000029.1"/>
</dbReference>
<proteinExistence type="predicted"/>
<keyword evidence="1" id="KW-0812">Transmembrane</keyword>
<feature type="transmembrane region" description="Helical" evidence="1">
    <location>
        <begin position="156"/>
        <end position="175"/>
    </location>
</feature>
<feature type="transmembrane region" description="Helical" evidence="1">
    <location>
        <begin position="348"/>
        <end position="367"/>
    </location>
</feature>
<evidence type="ECO:0000313" key="2">
    <source>
        <dbReference type="EMBL" id="EIC96692.1"/>
    </source>
</evidence>
<feature type="transmembrane region" description="Helical" evidence="1">
    <location>
        <begin position="43"/>
        <end position="63"/>
    </location>
</feature>
<feature type="transmembrane region" description="Helical" evidence="1">
    <location>
        <begin position="228"/>
        <end position="257"/>
    </location>
</feature>
<protein>
    <recommendedName>
        <fullName evidence="4">Beta-carotene 15,15'-monooxygenase</fullName>
    </recommendedName>
</protein>